<protein>
    <submittedName>
        <fullName evidence="1">Uncharacterized protein</fullName>
    </submittedName>
</protein>
<keyword evidence="2" id="KW-1185">Reference proteome</keyword>
<dbReference type="Proteomes" id="UP000004756">
    <property type="component" value="Unassembled WGS sequence"/>
</dbReference>
<sequence>MYRFWIMDFPIFWIKLEKCTLKMECCPAAVELPQSFLRTANFYSTD</sequence>
<proteinExistence type="predicted"/>
<evidence type="ECO:0000313" key="1">
    <source>
        <dbReference type="EMBL" id="EEG51497.1"/>
    </source>
</evidence>
<dbReference type="HOGENOM" id="CLU_3181847_0_0_9"/>
<evidence type="ECO:0000313" key="2">
    <source>
        <dbReference type="Proteomes" id="UP000004756"/>
    </source>
</evidence>
<accession>C0DAY2</accession>
<dbReference type="EMBL" id="ACCJ01000542">
    <property type="protein sequence ID" value="EEG51497.1"/>
    <property type="molecule type" value="Genomic_DNA"/>
</dbReference>
<gene>
    <name evidence="1" type="ORF">CLOSTASPAR_06437</name>
</gene>
<reference evidence="1 2" key="1">
    <citation type="submission" date="2009-02" db="EMBL/GenBank/DDBJ databases">
        <title>Draft genome sequence of Clostridium asparagiforme (DSM 15981).</title>
        <authorList>
            <person name="Sudarsanam P."/>
            <person name="Ley R."/>
            <person name="Guruge J."/>
            <person name="Turnbaugh P.J."/>
            <person name="Mahowald M."/>
            <person name="Liep D."/>
            <person name="Gordon J."/>
        </authorList>
    </citation>
    <scope>NUCLEOTIDE SEQUENCE [LARGE SCALE GENOMIC DNA]</scope>
    <source>
        <strain evidence="1 2">DSM 15981</strain>
    </source>
</reference>
<name>C0DAY2_9FIRM</name>
<comment type="caution">
    <text evidence="1">The sequence shown here is derived from an EMBL/GenBank/DDBJ whole genome shotgun (WGS) entry which is preliminary data.</text>
</comment>
<dbReference type="AlphaFoldDB" id="C0DAY2"/>
<organism evidence="1 2">
    <name type="scientific">[Clostridium] asparagiforme DSM 15981</name>
    <dbReference type="NCBI Taxonomy" id="518636"/>
    <lineage>
        <taxon>Bacteria</taxon>
        <taxon>Bacillati</taxon>
        <taxon>Bacillota</taxon>
        <taxon>Clostridia</taxon>
        <taxon>Lachnospirales</taxon>
        <taxon>Lachnospiraceae</taxon>
        <taxon>Enterocloster</taxon>
    </lineage>
</organism>